<dbReference type="EMBL" id="BLAF01000022">
    <property type="protein sequence ID" value="GES21262.1"/>
    <property type="molecule type" value="Genomic_DNA"/>
</dbReference>
<evidence type="ECO:0000256" key="1">
    <source>
        <dbReference type="SAM" id="MobiDB-lite"/>
    </source>
</evidence>
<comment type="caution">
    <text evidence="2">The sequence shown here is derived from an EMBL/GenBank/DDBJ whole genome shotgun (WGS) entry which is preliminary data.</text>
</comment>
<dbReference type="Proteomes" id="UP000377595">
    <property type="component" value="Unassembled WGS sequence"/>
</dbReference>
<protein>
    <submittedName>
        <fullName evidence="2">Uncharacterized protein</fullName>
    </submittedName>
</protein>
<feature type="compositionally biased region" description="Basic and acidic residues" evidence="1">
    <location>
        <begin position="40"/>
        <end position="52"/>
    </location>
</feature>
<gene>
    <name evidence="2" type="ORF">Aple_041580</name>
</gene>
<proteinExistence type="predicted"/>
<accession>A0A5M3XK75</accession>
<sequence>MIFPTTSPGGLAALAAPASVASTPVVDAAARADPVTAEAKNPRREISTRTPL</sequence>
<dbReference type="AlphaFoldDB" id="A0A5M3XK75"/>
<name>A0A5M3XK75_9ACTN</name>
<evidence type="ECO:0000313" key="2">
    <source>
        <dbReference type="EMBL" id="GES21262.1"/>
    </source>
</evidence>
<keyword evidence="3" id="KW-1185">Reference proteome</keyword>
<feature type="region of interest" description="Disordered" evidence="1">
    <location>
        <begin position="33"/>
        <end position="52"/>
    </location>
</feature>
<organism evidence="2 3">
    <name type="scientific">Acrocarpospora pleiomorpha</name>
    <dbReference type="NCBI Taxonomy" id="90975"/>
    <lineage>
        <taxon>Bacteria</taxon>
        <taxon>Bacillati</taxon>
        <taxon>Actinomycetota</taxon>
        <taxon>Actinomycetes</taxon>
        <taxon>Streptosporangiales</taxon>
        <taxon>Streptosporangiaceae</taxon>
        <taxon>Acrocarpospora</taxon>
    </lineage>
</organism>
<reference evidence="2 3" key="1">
    <citation type="submission" date="2019-10" db="EMBL/GenBank/DDBJ databases">
        <title>Whole genome shotgun sequence of Acrocarpospora pleiomorpha NBRC 16267.</title>
        <authorList>
            <person name="Ichikawa N."/>
            <person name="Kimura A."/>
            <person name="Kitahashi Y."/>
            <person name="Komaki H."/>
            <person name="Oguchi A."/>
        </authorList>
    </citation>
    <scope>NUCLEOTIDE SEQUENCE [LARGE SCALE GENOMIC DNA]</scope>
    <source>
        <strain evidence="2 3">NBRC 16267</strain>
    </source>
</reference>
<evidence type="ECO:0000313" key="3">
    <source>
        <dbReference type="Proteomes" id="UP000377595"/>
    </source>
</evidence>